<evidence type="ECO:0000256" key="3">
    <source>
        <dbReference type="ARBA" id="ARBA00022519"/>
    </source>
</evidence>
<dbReference type="Proteomes" id="UP000475249">
    <property type="component" value="Unassembled WGS sequence"/>
</dbReference>
<comment type="subcellular location">
    <subcellularLocation>
        <location evidence="1">Cell inner membrane</location>
    </subcellularLocation>
</comment>
<dbReference type="Pfam" id="PF03279">
    <property type="entry name" value="Lip_A_acyltrans"/>
    <property type="match status" value="1"/>
</dbReference>
<evidence type="ECO:0000313" key="8">
    <source>
        <dbReference type="EMBL" id="NAS13141.1"/>
    </source>
</evidence>
<evidence type="ECO:0000256" key="1">
    <source>
        <dbReference type="ARBA" id="ARBA00004533"/>
    </source>
</evidence>
<keyword evidence="9" id="KW-1185">Reference proteome</keyword>
<keyword evidence="7" id="KW-0812">Transmembrane</keyword>
<evidence type="ECO:0000256" key="6">
    <source>
        <dbReference type="ARBA" id="ARBA00023315"/>
    </source>
</evidence>
<keyword evidence="6 8" id="KW-0012">Acyltransferase</keyword>
<keyword evidence="4 8" id="KW-0808">Transferase</keyword>
<gene>
    <name evidence="8" type="ORF">GTQ38_14085</name>
</gene>
<dbReference type="AlphaFoldDB" id="A0A6L9EEP8"/>
<organism evidence="8 9">
    <name type="scientific">Poritiphilus flavus</name>
    <dbReference type="NCBI Taxonomy" id="2697053"/>
    <lineage>
        <taxon>Bacteria</taxon>
        <taxon>Pseudomonadati</taxon>
        <taxon>Bacteroidota</taxon>
        <taxon>Flavobacteriia</taxon>
        <taxon>Flavobacteriales</taxon>
        <taxon>Flavobacteriaceae</taxon>
        <taxon>Poritiphilus</taxon>
    </lineage>
</organism>
<dbReference type="GO" id="GO:0005886">
    <property type="term" value="C:plasma membrane"/>
    <property type="evidence" value="ECO:0007669"/>
    <property type="project" value="UniProtKB-SubCell"/>
</dbReference>
<sequence length="295" mass="35340">MQLLVYSFAYPFLWLISRLPFRVFYGLSDFVFFLVYRVFRYRRKVVINNLKLVFPEKTAVEINTICKAFYRHMCDMFLEMIKTLKLNETSLKERYRLINPEMLQELEKNRSVLVLFPHYGNWEWSIIVNRYIESKGYAVYQKIGNVYFDRLIRKIRAKWNTSPITQKETVRTIVRNEKANVRAVYGIVSDQSPQAHVAQYWTEFMGIKVPIYNGPEVIAKRLNLAVLFARVKKEKRGYYSLELIPIAEEGAKTTQNEITDTFLRLTEEQIREEPTFYLWTHKRWKHKDKVPEAFS</sequence>
<dbReference type="InterPro" id="IPR004960">
    <property type="entry name" value="LipA_acyltrans"/>
</dbReference>
<dbReference type="EMBL" id="WXYO01000006">
    <property type="protein sequence ID" value="NAS13141.1"/>
    <property type="molecule type" value="Genomic_DNA"/>
</dbReference>
<keyword evidence="5 7" id="KW-0472">Membrane</keyword>
<dbReference type="PANTHER" id="PTHR30606">
    <property type="entry name" value="LIPID A BIOSYNTHESIS LAUROYL ACYLTRANSFERASE"/>
    <property type="match status" value="1"/>
</dbReference>
<dbReference type="PIRSF" id="PIRSF026649">
    <property type="entry name" value="MsbB"/>
    <property type="match status" value="1"/>
</dbReference>
<evidence type="ECO:0000256" key="4">
    <source>
        <dbReference type="ARBA" id="ARBA00022679"/>
    </source>
</evidence>
<dbReference type="CDD" id="cd07984">
    <property type="entry name" value="LPLAT_LABLAT-like"/>
    <property type="match status" value="1"/>
</dbReference>
<evidence type="ECO:0000256" key="7">
    <source>
        <dbReference type="SAM" id="Phobius"/>
    </source>
</evidence>
<dbReference type="GO" id="GO:0009247">
    <property type="term" value="P:glycolipid biosynthetic process"/>
    <property type="evidence" value="ECO:0007669"/>
    <property type="project" value="UniProtKB-ARBA"/>
</dbReference>
<evidence type="ECO:0000313" key="9">
    <source>
        <dbReference type="Proteomes" id="UP000475249"/>
    </source>
</evidence>
<evidence type="ECO:0000256" key="5">
    <source>
        <dbReference type="ARBA" id="ARBA00023136"/>
    </source>
</evidence>
<protein>
    <submittedName>
        <fullName evidence="8">Lipid A biosynthesis acyltransferase</fullName>
    </submittedName>
</protein>
<dbReference type="PANTHER" id="PTHR30606:SF10">
    <property type="entry name" value="PHOSPHATIDYLINOSITOL MANNOSIDE ACYLTRANSFERASE"/>
    <property type="match status" value="1"/>
</dbReference>
<accession>A0A6L9EEP8</accession>
<feature type="transmembrane region" description="Helical" evidence="7">
    <location>
        <begin position="20"/>
        <end position="39"/>
    </location>
</feature>
<evidence type="ECO:0000256" key="2">
    <source>
        <dbReference type="ARBA" id="ARBA00022475"/>
    </source>
</evidence>
<keyword evidence="7" id="KW-1133">Transmembrane helix</keyword>
<keyword evidence="2" id="KW-1003">Cell membrane</keyword>
<comment type="caution">
    <text evidence="8">The sequence shown here is derived from an EMBL/GenBank/DDBJ whole genome shotgun (WGS) entry which is preliminary data.</text>
</comment>
<dbReference type="RefSeq" id="WP_161436182.1">
    <property type="nucleotide sequence ID" value="NZ_WXYO01000006.1"/>
</dbReference>
<proteinExistence type="predicted"/>
<name>A0A6L9EEP8_9FLAO</name>
<reference evidence="8 9" key="1">
    <citation type="submission" date="2020-01" db="EMBL/GenBank/DDBJ databases">
        <title>Bacteria diversity of Porities sp.</title>
        <authorList>
            <person name="Wang G."/>
        </authorList>
    </citation>
    <scope>NUCLEOTIDE SEQUENCE [LARGE SCALE GENOMIC DNA]</scope>
    <source>
        <strain evidence="8 9">R33</strain>
    </source>
</reference>
<keyword evidence="3" id="KW-0997">Cell inner membrane</keyword>
<dbReference type="GO" id="GO:0016746">
    <property type="term" value="F:acyltransferase activity"/>
    <property type="evidence" value="ECO:0007669"/>
    <property type="project" value="UniProtKB-KW"/>
</dbReference>